<name>A0A9W9DJX2_9AGAR</name>
<evidence type="ECO:0000313" key="3">
    <source>
        <dbReference type="Proteomes" id="UP001150266"/>
    </source>
</evidence>
<accession>A0A9W9DJX2</accession>
<feature type="region of interest" description="Disordered" evidence="1">
    <location>
        <begin position="212"/>
        <end position="269"/>
    </location>
</feature>
<feature type="compositionally biased region" description="Polar residues" evidence="1">
    <location>
        <begin position="175"/>
        <end position="185"/>
    </location>
</feature>
<dbReference type="OrthoDB" id="2975556at2759"/>
<comment type="caution">
    <text evidence="2">The sequence shown here is derived from an EMBL/GenBank/DDBJ whole genome shotgun (WGS) entry which is preliminary data.</text>
</comment>
<feature type="compositionally biased region" description="Basic and acidic residues" evidence="1">
    <location>
        <begin position="704"/>
        <end position="716"/>
    </location>
</feature>
<organism evidence="2 3">
    <name type="scientific">Lentinula aciculospora</name>
    <dbReference type="NCBI Taxonomy" id="153920"/>
    <lineage>
        <taxon>Eukaryota</taxon>
        <taxon>Fungi</taxon>
        <taxon>Dikarya</taxon>
        <taxon>Basidiomycota</taxon>
        <taxon>Agaricomycotina</taxon>
        <taxon>Agaricomycetes</taxon>
        <taxon>Agaricomycetidae</taxon>
        <taxon>Agaricales</taxon>
        <taxon>Marasmiineae</taxon>
        <taxon>Omphalotaceae</taxon>
        <taxon>Lentinula</taxon>
    </lineage>
</organism>
<feature type="compositionally biased region" description="Polar residues" evidence="1">
    <location>
        <begin position="234"/>
        <end position="254"/>
    </location>
</feature>
<feature type="region of interest" description="Disordered" evidence="1">
    <location>
        <begin position="154"/>
        <end position="188"/>
    </location>
</feature>
<gene>
    <name evidence="2" type="ORF">J3R30DRAFT_745138</name>
</gene>
<dbReference type="Proteomes" id="UP001150266">
    <property type="component" value="Unassembled WGS sequence"/>
</dbReference>
<sequence>MLPGVLVDSFQGQQPQLNAPSTPSEEIHLSNSASRSFYLAQPIVSRTSKRLFADAFATDEYLSDSIHYRGMQAAAKSDSAENQLMGDKKLKRELSVTFVHSSADENRDEGGSRYHSSLWNSSLAAKYLEGPTPQFSLKPAVFSPIPSKILISNGHHQHKHWSEDSESSDSEHEYQSNSSSFTHGQYSEHPLMDDHLQDLDSLRDTLEDVPLASYPTRHSSPIDPRLSGPHIQDPSYSSSIYHSDTMDSGTSSLNDPKKTTDGSRTRKAHLEVESNAPSLKYRGSQLKISGVNTAPASSGCDNGGMHMRSAHRRRFGLVPSSELETVSTHTCSPLPISLGLDSSESSMPGTMSTSDTYNERLSPAIPLDDTSNSTCLDTPDDIRCAAEVESPTDIVPPLHSSKISMMYSGAGPSLSLIPSLNVSAASLQRDLSASTPMSIPLSNTHALTSSTLSDSDLAQKPLVMASTLDLPSADDASRIDLVTSTSSDPVRANSPTHQSLPPPPWANLPRQPLLSPLPNTAIKQKQKTVDVTAPTSTDVITSSGRPVITYRLQTANPTNGTFNVVMKEDYMANFIQEKAEKGKAKTWKKDKDKKKQEKHRQLLLDDGSKHEVGAQGSIRAILSSSNSISTSRSPTRGPQTILDVHHASTVIMCSESASRDIEKEPEPLTKAELRRLANIHKAELKAEQQQQKRHELEEKAIAAKEAKEQRERERANTRAAKAQKRMEKFEKQEKAKRAAELERNQRENEMRELLALKERLFEGRGHLNHMHMQDLQADNHIQTSGPGQSITIPANAMDASQSTQHPSDTQFRGSDPFTTEHSNVGVPPAETENIYGFRIGQEHLSSEHDQRQQATWGVERGTVHEQAPEGTTGMGADSQFNSATSWRHNTFTASVPTEEIVRQQFAYLSALGMYSADATWEIKELGGDV</sequence>
<feature type="compositionally biased region" description="Basic and acidic residues" evidence="1">
    <location>
        <begin position="255"/>
        <end position="269"/>
    </location>
</feature>
<feature type="region of interest" description="Disordered" evidence="1">
    <location>
        <begin position="781"/>
        <end position="810"/>
    </location>
</feature>
<protein>
    <submittedName>
        <fullName evidence="2">Uncharacterized protein</fullName>
    </submittedName>
</protein>
<evidence type="ECO:0000313" key="2">
    <source>
        <dbReference type="EMBL" id="KAJ4472946.1"/>
    </source>
</evidence>
<dbReference type="EMBL" id="JAOTPV010000018">
    <property type="protein sequence ID" value="KAJ4472946.1"/>
    <property type="molecule type" value="Genomic_DNA"/>
</dbReference>
<proteinExistence type="predicted"/>
<feature type="region of interest" description="Disordered" evidence="1">
    <location>
        <begin position="704"/>
        <end position="745"/>
    </location>
</feature>
<feature type="region of interest" description="Disordered" evidence="1">
    <location>
        <begin position="580"/>
        <end position="611"/>
    </location>
</feature>
<dbReference type="AlphaFoldDB" id="A0A9W9DJX2"/>
<feature type="compositionally biased region" description="Basic and acidic residues" evidence="1">
    <location>
        <begin position="724"/>
        <end position="745"/>
    </location>
</feature>
<feature type="compositionally biased region" description="Polar residues" evidence="1">
    <location>
        <begin position="484"/>
        <end position="499"/>
    </location>
</feature>
<evidence type="ECO:0000256" key="1">
    <source>
        <dbReference type="SAM" id="MobiDB-lite"/>
    </source>
</evidence>
<keyword evidence="3" id="KW-1185">Reference proteome</keyword>
<reference evidence="2" key="1">
    <citation type="submission" date="2022-08" db="EMBL/GenBank/DDBJ databases">
        <title>A Global Phylogenomic Analysis of the Shiitake Genus Lentinula.</title>
        <authorList>
            <consortium name="DOE Joint Genome Institute"/>
            <person name="Sierra-Patev S."/>
            <person name="Min B."/>
            <person name="Naranjo-Ortiz M."/>
            <person name="Looney B."/>
            <person name="Konkel Z."/>
            <person name="Slot J.C."/>
            <person name="Sakamoto Y."/>
            <person name="Steenwyk J.L."/>
            <person name="Rokas A."/>
            <person name="Carro J."/>
            <person name="Camarero S."/>
            <person name="Ferreira P."/>
            <person name="Molpeceres G."/>
            <person name="Ruiz-Duenas F.J."/>
            <person name="Serrano A."/>
            <person name="Henrissat B."/>
            <person name="Drula E."/>
            <person name="Hughes K.W."/>
            <person name="Mata J.L."/>
            <person name="Ishikawa N.K."/>
            <person name="Vargas-Isla R."/>
            <person name="Ushijima S."/>
            <person name="Smith C.A."/>
            <person name="Ahrendt S."/>
            <person name="Andreopoulos W."/>
            <person name="He G."/>
            <person name="Labutti K."/>
            <person name="Lipzen A."/>
            <person name="Ng V."/>
            <person name="Riley R."/>
            <person name="Sandor L."/>
            <person name="Barry K."/>
            <person name="Martinez A.T."/>
            <person name="Xiao Y."/>
            <person name="Gibbons J.G."/>
            <person name="Terashima K."/>
            <person name="Grigoriev I.V."/>
            <person name="Hibbett D.S."/>
        </authorList>
    </citation>
    <scope>NUCLEOTIDE SEQUENCE</scope>
    <source>
        <strain evidence="2">JLM2183</strain>
    </source>
</reference>
<feature type="region of interest" description="Disordered" evidence="1">
    <location>
        <begin position="484"/>
        <end position="512"/>
    </location>
</feature>